<evidence type="ECO:0000313" key="3">
    <source>
        <dbReference type="EMBL" id="KAF6167762.1"/>
    </source>
</evidence>
<reference evidence="3 4" key="1">
    <citation type="journal article" date="2020" name="IScience">
        <title>Genome Sequencing of the Endangered Kingdonia uniflora (Circaeasteraceae, Ranunculales) Reveals Potential Mechanisms of Evolutionary Specialization.</title>
        <authorList>
            <person name="Sun Y."/>
            <person name="Deng T."/>
            <person name="Zhang A."/>
            <person name="Moore M.J."/>
            <person name="Landis J.B."/>
            <person name="Lin N."/>
            <person name="Zhang H."/>
            <person name="Zhang X."/>
            <person name="Huang J."/>
            <person name="Zhang X."/>
            <person name="Sun H."/>
            <person name="Wang H."/>
        </authorList>
    </citation>
    <scope>NUCLEOTIDE SEQUENCE [LARGE SCALE GENOMIC DNA]</scope>
    <source>
        <strain evidence="3">TB1705</strain>
        <tissue evidence="3">Leaf</tissue>
    </source>
</reference>
<feature type="domain" description="Aminotransferase-like plant mobile" evidence="2">
    <location>
        <begin position="133"/>
        <end position="314"/>
    </location>
</feature>
<evidence type="ECO:0000259" key="2">
    <source>
        <dbReference type="Pfam" id="PF10536"/>
    </source>
</evidence>
<dbReference type="InterPro" id="IPR044824">
    <property type="entry name" value="MAIN-like"/>
</dbReference>
<organism evidence="3 4">
    <name type="scientific">Kingdonia uniflora</name>
    <dbReference type="NCBI Taxonomy" id="39325"/>
    <lineage>
        <taxon>Eukaryota</taxon>
        <taxon>Viridiplantae</taxon>
        <taxon>Streptophyta</taxon>
        <taxon>Embryophyta</taxon>
        <taxon>Tracheophyta</taxon>
        <taxon>Spermatophyta</taxon>
        <taxon>Magnoliopsida</taxon>
        <taxon>Ranunculales</taxon>
        <taxon>Circaeasteraceae</taxon>
        <taxon>Kingdonia</taxon>
    </lineage>
</organism>
<keyword evidence="4" id="KW-1185">Reference proteome</keyword>
<name>A0A7J7NLD2_9MAGN</name>
<feature type="region of interest" description="Disordered" evidence="1">
    <location>
        <begin position="1"/>
        <end position="21"/>
    </location>
</feature>
<dbReference type="GO" id="GO:0010073">
    <property type="term" value="P:meristem maintenance"/>
    <property type="evidence" value="ECO:0007669"/>
    <property type="project" value="InterPro"/>
</dbReference>
<dbReference type="Pfam" id="PF10536">
    <property type="entry name" value="PMD"/>
    <property type="match status" value="1"/>
</dbReference>
<feature type="compositionally biased region" description="Basic and acidic residues" evidence="1">
    <location>
        <begin position="9"/>
        <end position="21"/>
    </location>
</feature>
<dbReference type="EMBL" id="JACGCM010000715">
    <property type="protein sequence ID" value="KAF6167762.1"/>
    <property type="molecule type" value="Genomic_DNA"/>
</dbReference>
<protein>
    <recommendedName>
        <fullName evidence="2">Aminotransferase-like plant mobile domain-containing protein</fullName>
    </recommendedName>
</protein>
<evidence type="ECO:0000256" key="1">
    <source>
        <dbReference type="SAM" id="MobiDB-lite"/>
    </source>
</evidence>
<dbReference type="Proteomes" id="UP000541444">
    <property type="component" value="Unassembled WGS sequence"/>
</dbReference>
<gene>
    <name evidence="3" type="ORF">GIB67_027540</name>
</gene>
<dbReference type="PANTHER" id="PTHR46033">
    <property type="entry name" value="PROTEIN MAIN-LIKE 2"/>
    <property type="match status" value="1"/>
</dbReference>
<sequence>MSLEDEEYDRTGDEEGSKSDYSECHASQLHFLSGKKWKNDFEEVVNVSIEPHPPLLQNYEAHDFQQLTQLDGKGHLSTSVVTTSARVGFKYRSVLVKLHEIYVILIEGYISFAHLRTYLDHTKVNIRDPANANTIFRAFMLLYFGGVFFGNSKSWARLELLCLIAILENKAYTLDFSSAILGHLYYCLDQPSKQEVKYIDSLFQLIEYHCYEYCQIGHHILIDNRLDDLWPRMSAWQIKRRKVTGNKAKHHLALMRQQLDLNTINNLKWVPFRNMKDVLKREVIIVGNISRKRVILQCLFGRYEWYLGDHCWAQLEHRAVSYDPPEKLYCFPSSDVIRSLRAAGWIEAQPYIVGDDIDYDAYWMHVSHGALMSDIARCRNIYIPGLGALTSRVTFPRVEFPTVDFSTQETQIPPPRLGDYSGWIMELGSPHGTISS</sequence>
<dbReference type="InterPro" id="IPR019557">
    <property type="entry name" value="AminoTfrase-like_pln_mobile"/>
</dbReference>
<accession>A0A7J7NLD2</accession>
<dbReference type="AlphaFoldDB" id="A0A7J7NLD2"/>
<evidence type="ECO:0000313" key="4">
    <source>
        <dbReference type="Proteomes" id="UP000541444"/>
    </source>
</evidence>
<dbReference type="PANTHER" id="PTHR46033:SF8">
    <property type="entry name" value="PROTEIN MAINTENANCE OF MERISTEMS-LIKE"/>
    <property type="match status" value="1"/>
</dbReference>
<proteinExistence type="predicted"/>
<comment type="caution">
    <text evidence="3">The sequence shown here is derived from an EMBL/GenBank/DDBJ whole genome shotgun (WGS) entry which is preliminary data.</text>
</comment>